<feature type="region of interest" description="Disordered" evidence="2">
    <location>
        <begin position="975"/>
        <end position="1023"/>
    </location>
</feature>
<dbReference type="SUPFAM" id="SSF53756">
    <property type="entry name" value="UDP-Glycosyltransferase/glycogen phosphorylase"/>
    <property type="match status" value="1"/>
</dbReference>
<dbReference type="GeneID" id="101507146"/>
<evidence type="ECO:0000256" key="1">
    <source>
        <dbReference type="ARBA" id="ARBA00022676"/>
    </source>
</evidence>
<keyword evidence="3" id="KW-1133">Transmembrane helix</keyword>
<protein>
    <submittedName>
        <fullName evidence="6">Uncharacterized protein LOC101507146</fullName>
    </submittedName>
</protein>
<evidence type="ECO:0000256" key="3">
    <source>
        <dbReference type="SAM" id="Phobius"/>
    </source>
</evidence>
<dbReference type="PANTHER" id="PTHR46635:SF1">
    <property type="entry name" value="GLYCOSYL TRANSFERASE FAMILY 1 PROTEIN"/>
    <property type="match status" value="1"/>
</dbReference>
<dbReference type="Proteomes" id="UP000087171">
    <property type="component" value="Chromosome Ca7"/>
</dbReference>
<dbReference type="PANTHER" id="PTHR46635">
    <property type="entry name" value="GLYCOSYL TRANSFERASE FAMILY 1 PROTEIN"/>
    <property type="match status" value="1"/>
</dbReference>
<dbReference type="eggNOG" id="ENOG502QRZF">
    <property type="taxonomic scope" value="Eukaryota"/>
</dbReference>
<dbReference type="InterPro" id="IPR001296">
    <property type="entry name" value="Glyco_trans_1"/>
</dbReference>
<evidence type="ECO:0000313" key="5">
    <source>
        <dbReference type="Proteomes" id="UP000087171"/>
    </source>
</evidence>
<evidence type="ECO:0000259" key="4">
    <source>
        <dbReference type="Pfam" id="PF00534"/>
    </source>
</evidence>
<feature type="compositionally biased region" description="Basic residues" evidence="2">
    <location>
        <begin position="975"/>
        <end position="984"/>
    </location>
</feature>
<evidence type="ECO:0000313" key="6">
    <source>
        <dbReference type="RefSeq" id="XP_004510704.1"/>
    </source>
</evidence>
<reference evidence="5" key="1">
    <citation type="journal article" date="2013" name="Nat. Biotechnol.">
        <title>Draft genome sequence of chickpea (Cicer arietinum) provides a resource for trait improvement.</title>
        <authorList>
            <person name="Varshney R.K."/>
            <person name="Song C."/>
            <person name="Saxena R.K."/>
            <person name="Azam S."/>
            <person name="Yu S."/>
            <person name="Sharpe A.G."/>
            <person name="Cannon S."/>
            <person name="Baek J."/>
            <person name="Rosen B.D."/>
            <person name="Tar'an B."/>
            <person name="Millan T."/>
            <person name="Zhang X."/>
            <person name="Ramsay L.D."/>
            <person name="Iwata A."/>
            <person name="Wang Y."/>
            <person name="Nelson W."/>
            <person name="Farmer A.D."/>
            <person name="Gaur P.M."/>
            <person name="Soderlund C."/>
            <person name="Penmetsa R.V."/>
            <person name="Xu C."/>
            <person name="Bharti A.K."/>
            <person name="He W."/>
            <person name="Winter P."/>
            <person name="Zhao S."/>
            <person name="Hane J.K."/>
            <person name="Carrasquilla-Garcia N."/>
            <person name="Condie J.A."/>
            <person name="Upadhyaya H.D."/>
            <person name="Luo M.C."/>
            <person name="Thudi M."/>
            <person name="Gowda C.L."/>
            <person name="Singh N.P."/>
            <person name="Lichtenzveig J."/>
            <person name="Gali K.K."/>
            <person name="Rubio J."/>
            <person name="Nadarajan N."/>
            <person name="Dolezel J."/>
            <person name="Bansal K.C."/>
            <person name="Xu X."/>
            <person name="Edwards D."/>
            <person name="Zhang G."/>
            <person name="Kahl G."/>
            <person name="Gil J."/>
            <person name="Singh K.B."/>
            <person name="Datta S.K."/>
            <person name="Jackson S.A."/>
            <person name="Wang J."/>
            <person name="Cook D.R."/>
        </authorList>
    </citation>
    <scope>NUCLEOTIDE SEQUENCE [LARGE SCALE GENOMIC DNA]</scope>
    <source>
        <strain evidence="5">cv. CDC Frontier</strain>
    </source>
</reference>
<dbReference type="AlphaFoldDB" id="A0A1S2YVT6"/>
<feature type="domain" description="Glycosyl transferase family 1" evidence="4">
    <location>
        <begin position="405"/>
        <end position="490"/>
    </location>
</feature>
<keyword evidence="1" id="KW-0808">Transferase</keyword>
<feature type="transmembrane region" description="Helical" evidence="3">
    <location>
        <begin position="46"/>
        <end position="67"/>
    </location>
</feature>
<accession>A0A1S2YVT6</accession>
<keyword evidence="5" id="KW-1185">Reference proteome</keyword>
<proteinExistence type="predicted"/>
<dbReference type="GO" id="GO:0016757">
    <property type="term" value="F:glycosyltransferase activity"/>
    <property type="evidence" value="ECO:0007669"/>
    <property type="project" value="UniProtKB-KW"/>
</dbReference>
<evidence type="ECO:0000256" key="2">
    <source>
        <dbReference type="SAM" id="MobiDB-lite"/>
    </source>
</evidence>
<keyword evidence="3" id="KW-0812">Transmembrane</keyword>
<reference evidence="6" key="2">
    <citation type="submission" date="2025-08" db="UniProtKB">
        <authorList>
            <consortium name="RefSeq"/>
        </authorList>
    </citation>
    <scope>IDENTIFICATION</scope>
    <source>
        <tissue evidence="6">Etiolated seedlings</tissue>
    </source>
</reference>
<dbReference type="Gene3D" id="3.40.50.2000">
    <property type="entry name" value="Glycogen Phosphorylase B"/>
    <property type="match status" value="1"/>
</dbReference>
<dbReference type="OrthoDB" id="1592604at2759"/>
<dbReference type="PaxDb" id="3827-XP_004510704.1"/>
<keyword evidence="1" id="KW-0328">Glycosyltransferase</keyword>
<dbReference type="RefSeq" id="XP_004510704.1">
    <property type="nucleotide sequence ID" value="XM_004510647.3"/>
</dbReference>
<dbReference type="KEGG" id="cam:101507146"/>
<keyword evidence="3" id="KW-0472">Membrane</keyword>
<sequence>MGSLESTTPLKKGSLFGNHSSKKEKHPFSQRFRSSFSRLLFKKLDYVQWICAVVVFLCLVVVFQMFLPVSVLEDSEESLRAVKMRSWHSYTEEYVLDIGEDEAVFLPRISEKFKDLNLLNSTRKRFGYRKPQLALVFGELLVDSQQLLMVTITTAFLEIGYGIQVFSLEDGPGRNMWRNLRVPITIIQTRDKLDNTVDWLNYDGIIVSSLEARDAFSRFLQEPFKSVPLIWVIHDSALGYRSRQYTAKGQIELLNDWRRAFNHSSVVVFPNYALPMIYSTFDAGNFYVIPGSPAEAIEADAFMSSKKDNLRISMGYGPEDVIIAIVGSQFLYKGMWLGHAVVLQALSPLLEDFPLSKDNSGAQLRIIVHSGELTNNYSVALETMARSLKYPSGTIEHIAGDLNENSVLSTADVVIYGSLLEEQSFPEILIKAMCFEKPIIAPDISMIRKYVDDRVNGYLFPKDNIRLLKQIMSEVISKGKISPLARNIASIGRRTAKNLMVSEAIDGYAILLQNILRLPSEVAPPKAVSEISPNVKEKWQWPLFEAVPNSTYRNRVLRSNTFLNIYEDRWNHSRKDRLSTPVSDSDSFVYMIWEEEKHTQMAITKKRLEDEELKDRTEQSRGTWEEVYRNAKKADRLKNDLHERDDGELERTGQPLCIYEPYFGEGSWPFLHKRSLYRGVSMSSKGRRSGRDDFDAPSRLPLLNHAYYRDVLGEFGSFFAIANRIDRLHKNAWIGFQSWRATARKASLSRASETALLDAIQSKKYGDALYFWVPMDTDPRNPSQKNFWSFCDAVNAGGCKRAFSDAMRRMYGIKDDADSLPPMPEDSDTWSVSLSWALPTRSFLEFVMFSRMFVDALDAQMYDEHHSTGHCSLSLSKDKHCYTRILELLINVWSYHSARRMVFVDPKTGVMQEQHKFNNRRGRMWINFFSYNTLKNMDEDLAELSDSEDPNRHWLWPSTGEVFWQGLYERERSLRHKEKEKRKQKSLEKLNRMRRRHRQQVIGKYVKPPPDFEESSNSSLLAA</sequence>
<organism evidence="5 6">
    <name type="scientific">Cicer arietinum</name>
    <name type="common">Chickpea</name>
    <name type="synonym">Garbanzo</name>
    <dbReference type="NCBI Taxonomy" id="3827"/>
    <lineage>
        <taxon>Eukaryota</taxon>
        <taxon>Viridiplantae</taxon>
        <taxon>Streptophyta</taxon>
        <taxon>Embryophyta</taxon>
        <taxon>Tracheophyta</taxon>
        <taxon>Spermatophyta</taxon>
        <taxon>Magnoliopsida</taxon>
        <taxon>eudicotyledons</taxon>
        <taxon>Gunneridae</taxon>
        <taxon>Pentapetalae</taxon>
        <taxon>rosids</taxon>
        <taxon>fabids</taxon>
        <taxon>Fabales</taxon>
        <taxon>Fabaceae</taxon>
        <taxon>Papilionoideae</taxon>
        <taxon>50 kb inversion clade</taxon>
        <taxon>NPAAA clade</taxon>
        <taxon>Hologalegina</taxon>
        <taxon>IRL clade</taxon>
        <taxon>Cicereae</taxon>
        <taxon>Cicer</taxon>
    </lineage>
</organism>
<dbReference type="Pfam" id="PF00534">
    <property type="entry name" value="Glycos_transf_1"/>
    <property type="match status" value="1"/>
</dbReference>
<dbReference type="STRING" id="3827.A0A1S2YVT6"/>
<name>A0A1S2YVT6_CICAR</name>
<feature type="region of interest" description="Disordered" evidence="2">
    <location>
        <begin position="1"/>
        <end position="24"/>
    </location>
</feature>
<gene>
    <name evidence="6" type="primary">LOC101507146</name>
</gene>